<sequence length="256" mass="28960">MNIPACHTTKSLKLRRSTFQPRLVPPTTVSKPAKHLDRRKSNLPWKRIKKLKTPSKTSYSTGVTRALNCLTTTTATLQCNSSGIHKRHFELAFHKNHKAKVTESYLPYVLEQAKAIKEKENIVKLYTRHGNVNYAYGSRHGNVNYAYGGSGDGIELGIWRSISLEHPATFETMAMEPELKRTVIEDLDRFVRRKNFYRKVGKAWKRGYLLYGPPGTGKSSLVAAMANYLKFDVYDLELASVSGNAQLRNVLLSTTN</sequence>
<keyword evidence="3" id="KW-1185">Reference proteome</keyword>
<dbReference type="AlphaFoldDB" id="A0A2P6RM08"/>
<dbReference type="GO" id="GO:0005524">
    <property type="term" value="F:ATP binding"/>
    <property type="evidence" value="ECO:0007669"/>
    <property type="project" value="InterPro"/>
</dbReference>
<dbReference type="STRING" id="74649.A0A2P6RM08"/>
<name>A0A2P6RM08_ROSCH</name>
<dbReference type="InterPro" id="IPR050747">
    <property type="entry name" value="Mitochondrial_chaperone_BCS1"/>
</dbReference>
<evidence type="ECO:0000313" key="3">
    <source>
        <dbReference type="Proteomes" id="UP000238479"/>
    </source>
</evidence>
<dbReference type="GO" id="GO:0016887">
    <property type="term" value="F:ATP hydrolysis activity"/>
    <property type="evidence" value="ECO:0007669"/>
    <property type="project" value="InterPro"/>
</dbReference>
<dbReference type="Proteomes" id="UP000238479">
    <property type="component" value="Chromosome 2"/>
</dbReference>
<proteinExistence type="predicted"/>
<reference evidence="2 3" key="1">
    <citation type="journal article" date="2018" name="Nat. Genet.">
        <title>The Rosa genome provides new insights in the design of modern roses.</title>
        <authorList>
            <person name="Bendahmane M."/>
        </authorList>
    </citation>
    <scope>NUCLEOTIDE SEQUENCE [LARGE SCALE GENOMIC DNA]</scope>
    <source>
        <strain evidence="3">cv. Old Blush</strain>
    </source>
</reference>
<dbReference type="EMBL" id="PDCK01000040">
    <property type="protein sequence ID" value="PRQ47458.1"/>
    <property type="molecule type" value="Genomic_DNA"/>
</dbReference>
<dbReference type="Gene3D" id="3.40.50.300">
    <property type="entry name" value="P-loop containing nucleotide triphosphate hydrolases"/>
    <property type="match status" value="1"/>
</dbReference>
<keyword evidence="2" id="KW-0378">Hydrolase</keyword>
<organism evidence="2 3">
    <name type="scientific">Rosa chinensis</name>
    <name type="common">China rose</name>
    <dbReference type="NCBI Taxonomy" id="74649"/>
    <lineage>
        <taxon>Eukaryota</taxon>
        <taxon>Viridiplantae</taxon>
        <taxon>Streptophyta</taxon>
        <taxon>Embryophyta</taxon>
        <taxon>Tracheophyta</taxon>
        <taxon>Spermatophyta</taxon>
        <taxon>Magnoliopsida</taxon>
        <taxon>eudicotyledons</taxon>
        <taxon>Gunneridae</taxon>
        <taxon>Pentapetalae</taxon>
        <taxon>rosids</taxon>
        <taxon>fabids</taxon>
        <taxon>Rosales</taxon>
        <taxon>Rosaceae</taxon>
        <taxon>Rosoideae</taxon>
        <taxon>Rosoideae incertae sedis</taxon>
        <taxon>Rosa</taxon>
    </lineage>
</organism>
<protein>
    <submittedName>
        <fullName evidence="2">Putative ATPase, AAA-type, core, P-loop containing nucleoside triphosphate hydrolase</fullName>
    </submittedName>
</protein>
<feature type="domain" description="ATPase AAA-type core" evidence="1">
    <location>
        <begin position="208"/>
        <end position="242"/>
    </location>
</feature>
<dbReference type="Gramene" id="PRQ47458">
    <property type="protein sequence ID" value="PRQ47458"/>
    <property type="gene ID" value="RchiOBHm_Chr2g0099881"/>
</dbReference>
<comment type="caution">
    <text evidence="2">The sequence shown here is derived from an EMBL/GenBank/DDBJ whole genome shotgun (WGS) entry which is preliminary data.</text>
</comment>
<evidence type="ECO:0000313" key="2">
    <source>
        <dbReference type="EMBL" id="PRQ47458.1"/>
    </source>
</evidence>
<dbReference type="Pfam" id="PF00004">
    <property type="entry name" value="AAA"/>
    <property type="match status" value="1"/>
</dbReference>
<accession>A0A2P6RM08</accession>
<gene>
    <name evidence="2" type="ORF">RchiOBHm_Chr2g0099881</name>
</gene>
<dbReference type="SUPFAM" id="SSF52540">
    <property type="entry name" value="P-loop containing nucleoside triphosphate hydrolases"/>
    <property type="match status" value="1"/>
</dbReference>
<dbReference type="InterPro" id="IPR003959">
    <property type="entry name" value="ATPase_AAA_core"/>
</dbReference>
<dbReference type="InterPro" id="IPR027417">
    <property type="entry name" value="P-loop_NTPase"/>
</dbReference>
<evidence type="ECO:0000259" key="1">
    <source>
        <dbReference type="Pfam" id="PF00004"/>
    </source>
</evidence>
<dbReference type="PANTHER" id="PTHR23070">
    <property type="entry name" value="BCS1 AAA-TYPE ATPASE"/>
    <property type="match status" value="1"/>
</dbReference>